<dbReference type="EC" id="5.4.2.6" evidence="9"/>
<dbReference type="InterPro" id="IPR023198">
    <property type="entry name" value="PGP-like_dom2"/>
</dbReference>
<gene>
    <name evidence="11" type="ORF">G5C65_30840</name>
</gene>
<evidence type="ECO:0000256" key="7">
    <source>
        <dbReference type="ARBA" id="ARBA00023277"/>
    </source>
</evidence>
<keyword evidence="4" id="KW-0479">Metal-binding</keyword>
<dbReference type="AlphaFoldDB" id="A0A6G4X7N0"/>
<keyword evidence="3" id="KW-0597">Phosphoprotein</keyword>
<dbReference type="InterPro" id="IPR010976">
    <property type="entry name" value="B-phosphoglucomutase_hydrolase"/>
</dbReference>
<dbReference type="PANTHER" id="PTHR46193:SF18">
    <property type="entry name" value="HEXITOL PHOSPHATASE B"/>
    <property type="match status" value="1"/>
</dbReference>
<dbReference type="InterPro" id="IPR006439">
    <property type="entry name" value="HAD-SF_hydro_IA"/>
</dbReference>
<evidence type="ECO:0000256" key="5">
    <source>
        <dbReference type="ARBA" id="ARBA00022842"/>
    </source>
</evidence>
<dbReference type="GO" id="GO:0046872">
    <property type="term" value="F:metal ion binding"/>
    <property type="evidence" value="ECO:0007669"/>
    <property type="project" value="UniProtKB-KW"/>
</dbReference>
<keyword evidence="12" id="KW-1185">Reference proteome</keyword>
<keyword evidence="11" id="KW-0378">Hydrolase</keyword>
<dbReference type="EMBL" id="JAAKZZ010000510">
    <property type="protein sequence ID" value="NGO72671.1"/>
    <property type="molecule type" value="Genomic_DNA"/>
</dbReference>
<dbReference type="Gene3D" id="1.10.150.240">
    <property type="entry name" value="Putative phosphatase, domain 2"/>
    <property type="match status" value="1"/>
</dbReference>
<accession>A0A6G4X7N0</accession>
<evidence type="ECO:0000256" key="9">
    <source>
        <dbReference type="ARBA" id="ARBA00044968"/>
    </source>
</evidence>
<comment type="catalytic activity">
    <reaction evidence="8">
        <text>beta-D-glucose 1-phosphate = beta-D-glucose 6-phosphate</text>
        <dbReference type="Rhea" id="RHEA:20113"/>
        <dbReference type="ChEBI" id="CHEBI:57684"/>
        <dbReference type="ChEBI" id="CHEBI:58247"/>
        <dbReference type="EC" id="5.4.2.6"/>
    </reaction>
</comment>
<dbReference type="PANTHER" id="PTHR46193">
    <property type="entry name" value="6-PHOSPHOGLUCONATE PHOSPHATASE"/>
    <property type="match status" value="1"/>
</dbReference>
<evidence type="ECO:0000256" key="2">
    <source>
        <dbReference type="ARBA" id="ARBA00006171"/>
    </source>
</evidence>
<evidence type="ECO:0000256" key="1">
    <source>
        <dbReference type="ARBA" id="ARBA00001946"/>
    </source>
</evidence>
<dbReference type="GO" id="GO:0016787">
    <property type="term" value="F:hydrolase activity"/>
    <property type="evidence" value="ECO:0007669"/>
    <property type="project" value="UniProtKB-KW"/>
</dbReference>
<dbReference type="SUPFAM" id="SSF56784">
    <property type="entry name" value="HAD-like"/>
    <property type="match status" value="1"/>
</dbReference>
<name>A0A6G4X7N0_9ACTN</name>
<dbReference type="InterPro" id="IPR036412">
    <property type="entry name" value="HAD-like_sf"/>
</dbReference>
<dbReference type="Pfam" id="PF00702">
    <property type="entry name" value="Hydrolase"/>
    <property type="match status" value="1"/>
</dbReference>
<evidence type="ECO:0000256" key="4">
    <source>
        <dbReference type="ARBA" id="ARBA00022723"/>
    </source>
</evidence>
<sequence length="241" mass="25508">MRTCLFDLDGVLTRTATVHAAAWKETFDDYLRERAARLGESFRPFDGVRDYDAYVDGRPRADGVRTFLAARGIALPEGAADDPPERESVHGLANRKNALLLRLLRERGVTAYEGSVAYVRAARDAGVRRAVVSSSANCQEVLAAAGIEELFEVRIDGHTAERDGLRGKPAPDSYLAAARALGAAPGDAAVFEDALAGVAAGRAGAFGYVVGVDRAGQADELRAHGADAVVGDLGELLEGRT</sequence>
<evidence type="ECO:0000256" key="10">
    <source>
        <dbReference type="ARBA" id="ARBA00044991"/>
    </source>
</evidence>
<comment type="caution">
    <text evidence="11">The sequence shown here is derived from an EMBL/GenBank/DDBJ whole genome shotgun (WGS) entry which is preliminary data.</text>
</comment>
<dbReference type="InterPro" id="IPR051600">
    <property type="entry name" value="Beta-PGM-like"/>
</dbReference>
<dbReference type="SFLD" id="SFLDS00003">
    <property type="entry name" value="Haloacid_Dehalogenase"/>
    <property type="match status" value="1"/>
</dbReference>
<dbReference type="Proteomes" id="UP000477722">
    <property type="component" value="Unassembled WGS sequence"/>
</dbReference>
<keyword evidence="6" id="KW-0413">Isomerase</keyword>
<evidence type="ECO:0000256" key="8">
    <source>
        <dbReference type="ARBA" id="ARBA00044926"/>
    </source>
</evidence>
<comment type="similarity">
    <text evidence="2">Belongs to the HAD-like hydrolase superfamily. CbbY/CbbZ/Gph/YieH family.</text>
</comment>
<dbReference type="GO" id="GO:0008801">
    <property type="term" value="F:beta-phosphoglucomutase activity"/>
    <property type="evidence" value="ECO:0007669"/>
    <property type="project" value="UniProtKB-EC"/>
</dbReference>
<evidence type="ECO:0000256" key="3">
    <source>
        <dbReference type="ARBA" id="ARBA00022553"/>
    </source>
</evidence>
<comment type="cofactor">
    <cofactor evidence="1">
        <name>Mg(2+)</name>
        <dbReference type="ChEBI" id="CHEBI:18420"/>
    </cofactor>
</comment>
<dbReference type="SFLD" id="SFLDG01129">
    <property type="entry name" value="C1.5:_HAD__Beta-PGM__Phosphata"/>
    <property type="match status" value="1"/>
</dbReference>
<dbReference type="Gene3D" id="3.40.50.1000">
    <property type="entry name" value="HAD superfamily/HAD-like"/>
    <property type="match status" value="1"/>
</dbReference>
<dbReference type="NCBIfam" id="TIGR02009">
    <property type="entry name" value="PGMB-YQAB-SF"/>
    <property type="match status" value="1"/>
</dbReference>
<protein>
    <recommendedName>
        <fullName evidence="10">Beta-phosphoglucomutase</fullName>
        <ecNumber evidence="9">5.4.2.6</ecNumber>
    </recommendedName>
</protein>
<dbReference type="NCBIfam" id="TIGR01509">
    <property type="entry name" value="HAD-SF-IA-v3"/>
    <property type="match status" value="1"/>
</dbReference>
<dbReference type="InterPro" id="IPR023214">
    <property type="entry name" value="HAD_sf"/>
</dbReference>
<evidence type="ECO:0000313" key="11">
    <source>
        <dbReference type="EMBL" id="NGO72671.1"/>
    </source>
</evidence>
<keyword evidence="5" id="KW-0460">Magnesium</keyword>
<evidence type="ECO:0000313" key="12">
    <source>
        <dbReference type="Proteomes" id="UP000477722"/>
    </source>
</evidence>
<keyword evidence="7" id="KW-0119">Carbohydrate metabolism</keyword>
<proteinExistence type="inferred from homology"/>
<organism evidence="11 12">
    <name type="scientific">Streptomyces boncukensis</name>
    <dbReference type="NCBI Taxonomy" id="2711219"/>
    <lineage>
        <taxon>Bacteria</taxon>
        <taxon>Bacillati</taxon>
        <taxon>Actinomycetota</taxon>
        <taxon>Actinomycetes</taxon>
        <taxon>Kitasatosporales</taxon>
        <taxon>Streptomycetaceae</taxon>
        <taxon>Streptomyces</taxon>
    </lineage>
</organism>
<evidence type="ECO:0000256" key="6">
    <source>
        <dbReference type="ARBA" id="ARBA00023235"/>
    </source>
</evidence>
<reference evidence="11 12" key="1">
    <citation type="submission" date="2020-02" db="EMBL/GenBank/DDBJ databases">
        <title>Whole-genome analyses of novel actinobacteria.</title>
        <authorList>
            <person name="Sahin N."/>
            <person name="Tatar D."/>
        </authorList>
    </citation>
    <scope>NUCLEOTIDE SEQUENCE [LARGE SCALE GENOMIC DNA]</scope>
    <source>
        <strain evidence="11 12">SB3404</strain>
    </source>
</reference>